<dbReference type="GO" id="GO:0005351">
    <property type="term" value="F:carbohydrate:proton symporter activity"/>
    <property type="evidence" value="ECO:0007669"/>
    <property type="project" value="TreeGrafter"/>
</dbReference>
<feature type="transmembrane region" description="Helical" evidence="8">
    <location>
        <begin position="230"/>
        <end position="250"/>
    </location>
</feature>
<accession>A0A166SHP5</accession>
<evidence type="ECO:0000256" key="5">
    <source>
        <dbReference type="ARBA" id="ARBA00022989"/>
    </source>
</evidence>
<dbReference type="NCBIfam" id="TIGR00879">
    <property type="entry name" value="SP"/>
    <property type="match status" value="1"/>
</dbReference>
<keyword evidence="5 8" id="KW-1133">Transmembrane helix</keyword>
<feature type="transmembrane region" description="Helical" evidence="8">
    <location>
        <begin position="97"/>
        <end position="116"/>
    </location>
</feature>
<evidence type="ECO:0000313" key="11">
    <source>
        <dbReference type="Proteomes" id="UP000076584"/>
    </source>
</evidence>
<dbReference type="InterPro" id="IPR005829">
    <property type="entry name" value="Sugar_transporter_CS"/>
</dbReference>
<dbReference type="InterPro" id="IPR003663">
    <property type="entry name" value="Sugar/inositol_transpt"/>
</dbReference>
<evidence type="ECO:0000313" key="10">
    <source>
        <dbReference type="EMBL" id="KZL70750.1"/>
    </source>
</evidence>
<comment type="caution">
    <text evidence="10">The sequence shown here is derived from an EMBL/GenBank/DDBJ whole genome shotgun (WGS) entry which is preliminary data.</text>
</comment>
<feature type="domain" description="Major facilitator superfamily (MFS) profile" evidence="9">
    <location>
        <begin position="103"/>
        <end position="544"/>
    </location>
</feature>
<dbReference type="SUPFAM" id="SSF103473">
    <property type="entry name" value="MFS general substrate transporter"/>
    <property type="match status" value="1"/>
</dbReference>
<feature type="transmembrane region" description="Helical" evidence="8">
    <location>
        <begin position="171"/>
        <end position="191"/>
    </location>
</feature>
<reference evidence="10 11" key="1">
    <citation type="submission" date="2015-06" db="EMBL/GenBank/DDBJ databases">
        <title>Survival trade-offs in plant roots during colonization by closely related pathogenic and mutualistic fungi.</title>
        <authorList>
            <person name="Hacquard S."/>
            <person name="Kracher B."/>
            <person name="Hiruma K."/>
            <person name="Weinman A."/>
            <person name="Muench P."/>
            <person name="Garrido Oter R."/>
            <person name="Ver Loren van Themaat E."/>
            <person name="Dallerey J.-F."/>
            <person name="Damm U."/>
            <person name="Henrissat B."/>
            <person name="Lespinet O."/>
            <person name="Thon M."/>
            <person name="Kemen E."/>
            <person name="McHardy A.C."/>
            <person name="Schulze-Lefert P."/>
            <person name="O'Connell R.J."/>
        </authorList>
    </citation>
    <scope>NUCLEOTIDE SEQUENCE [LARGE SCALE GENOMIC DNA]</scope>
    <source>
        <strain evidence="10 11">MAFF 238704</strain>
    </source>
</reference>
<dbReference type="Proteomes" id="UP000076584">
    <property type="component" value="Unassembled WGS sequence"/>
</dbReference>
<evidence type="ECO:0000259" key="9">
    <source>
        <dbReference type="PROSITE" id="PS50850"/>
    </source>
</evidence>
<evidence type="ECO:0000256" key="3">
    <source>
        <dbReference type="ARBA" id="ARBA00022448"/>
    </source>
</evidence>
<feature type="transmembrane region" description="Helical" evidence="8">
    <location>
        <begin position="356"/>
        <end position="377"/>
    </location>
</feature>
<dbReference type="PROSITE" id="PS50850">
    <property type="entry name" value="MFS"/>
    <property type="match status" value="1"/>
</dbReference>
<evidence type="ECO:0000256" key="6">
    <source>
        <dbReference type="ARBA" id="ARBA00023136"/>
    </source>
</evidence>
<evidence type="ECO:0000256" key="4">
    <source>
        <dbReference type="ARBA" id="ARBA00022692"/>
    </source>
</evidence>
<evidence type="ECO:0000256" key="2">
    <source>
        <dbReference type="ARBA" id="ARBA00010992"/>
    </source>
</evidence>
<dbReference type="InterPro" id="IPR036291">
    <property type="entry name" value="NAD(P)-bd_dom_sf"/>
</dbReference>
<comment type="similarity">
    <text evidence="2 7">Belongs to the major facilitator superfamily. Sugar transporter (TC 2.A.1.1) family.</text>
</comment>
<feature type="transmembrane region" description="Helical" evidence="8">
    <location>
        <begin position="421"/>
        <end position="439"/>
    </location>
</feature>
<organism evidence="10 11">
    <name type="scientific">Colletotrichum incanum</name>
    <name type="common">Soybean anthracnose fungus</name>
    <dbReference type="NCBI Taxonomy" id="1573173"/>
    <lineage>
        <taxon>Eukaryota</taxon>
        <taxon>Fungi</taxon>
        <taxon>Dikarya</taxon>
        <taxon>Ascomycota</taxon>
        <taxon>Pezizomycotina</taxon>
        <taxon>Sordariomycetes</taxon>
        <taxon>Hypocreomycetidae</taxon>
        <taxon>Glomerellales</taxon>
        <taxon>Glomerellaceae</taxon>
        <taxon>Colletotrichum</taxon>
        <taxon>Colletotrichum spaethianum species complex</taxon>
    </lineage>
</organism>
<feature type="transmembrane region" description="Helical" evidence="8">
    <location>
        <begin position="492"/>
        <end position="513"/>
    </location>
</feature>
<dbReference type="PANTHER" id="PTHR48022">
    <property type="entry name" value="PLASTIDIC GLUCOSE TRANSPORTER 4"/>
    <property type="match status" value="1"/>
</dbReference>
<keyword evidence="6 8" id="KW-0472">Membrane</keyword>
<feature type="transmembrane region" description="Helical" evidence="8">
    <location>
        <begin position="262"/>
        <end position="282"/>
    </location>
</feature>
<protein>
    <submittedName>
        <fullName evidence="10">Sugar transporter protein</fullName>
    </submittedName>
</protein>
<dbReference type="InterPro" id="IPR020846">
    <property type="entry name" value="MFS_dom"/>
</dbReference>
<feature type="transmembrane region" description="Helical" evidence="8">
    <location>
        <begin position="197"/>
        <end position="218"/>
    </location>
</feature>
<comment type="subcellular location">
    <subcellularLocation>
        <location evidence="1">Membrane</location>
        <topology evidence="1">Multi-pass membrane protein</topology>
    </subcellularLocation>
</comment>
<evidence type="ECO:0000256" key="7">
    <source>
        <dbReference type="RuleBase" id="RU003346"/>
    </source>
</evidence>
<keyword evidence="4 8" id="KW-0812">Transmembrane</keyword>
<feature type="transmembrane region" description="Helical" evidence="8">
    <location>
        <begin position="144"/>
        <end position="164"/>
    </location>
</feature>
<evidence type="ECO:0000256" key="1">
    <source>
        <dbReference type="ARBA" id="ARBA00004141"/>
    </source>
</evidence>
<dbReference type="FunFam" id="1.20.1250.20:FF:000117">
    <property type="entry name" value="MFS hexose transporter"/>
    <property type="match status" value="1"/>
</dbReference>
<dbReference type="SUPFAM" id="SSF51735">
    <property type="entry name" value="NAD(P)-binding Rossmann-fold domains"/>
    <property type="match status" value="1"/>
</dbReference>
<proteinExistence type="inferred from homology"/>
<dbReference type="Gene3D" id="1.20.1250.20">
    <property type="entry name" value="MFS general substrate transporter like domains"/>
    <property type="match status" value="1"/>
</dbReference>
<feature type="transmembrane region" description="Helical" evidence="8">
    <location>
        <begin position="451"/>
        <end position="471"/>
    </location>
</feature>
<feature type="transmembrane region" description="Helical" evidence="8">
    <location>
        <begin position="519"/>
        <end position="540"/>
    </location>
</feature>
<feature type="transmembrane region" description="Helical" evidence="8">
    <location>
        <begin position="397"/>
        <end position="414"/>
    </location>
</feature>
<sequence>MGRSREFYFSGYIDNVISGDCPFEMKEEWFSLTPLRRDADPRELKGIHLYLGSDASSYTTGADFIVDATMKDEHIVGVALAEVLPKTEKYWFQQAHLLRLNLLLLVPLLSSSVAGYDGSLMNGLQSLQQWREYFGNPTGVKLGVINAAQSIGSVLALPIIGYLADRFGRKPVLLSGIILIIVATIIQSTSINLPMFIISRLVVGFGGMFVVHPSPMLIAELAYPTHRGKYTSAFWTMYYLGAILASWTTFGCQDYQSEWSWRVPSILQAGFPLVQLCFYAWVPESPRWLVARERTTEAAAIISRYHSGVQDPAEGHTPLVRREVAEIVQTIQQEKTAETTGWMALVATPGNRKRTLIAVCVGTFAQWNGIGVVSYYLTLVLNTVGITDTFTQTLINGLLQIFNFGAALSAAFLVDRLGRRTLFLWSGAGTLVSYIVWTACSAVNTETGSKPAGIVVVICLFTFYFHYDIAYTPLLLGYPTEIFPYSLRSKGIAVELFAIYGSLTIAAFVNPIGLENIGWRYYVVFCCLLVVFFAVTWYLFPETKGHSLEEIAVIFDGPQAVENFEDSSDLKEENALVKVGLHNVEHREQA</sequence>
<dbReference type="InterPro" id="IPR036259">
    <property type="entry name" value="MFS_trans_sf"/>
</dbReference>
<dbReference type="PROSITE" id="PS00216">
    <property type="entry name" value="SUGAR_TRANSPORT_1"/>
    <property type="match status" value="2"/>
</dbReference>
<evidence type="ECO:0000256" key="8">
    <source>
        <dbReference type="SAM" id="Phobius"/>
    </source>
</evidence>
<keyword evidence="11" id="KW-1185">Reference proteome</keyword>
<dbReference type="InterPro" id="IPR050360">
    <property type="entry name" value="MFS_Sugar_Transporters"/>
</dbReference>
<dbReference type="Pfam" id="PF00083">
    <property type="entry name" value="Sugar_tr"/>
    <property type="match status" value="1"/>
</dbReference>
<dbReference type="InterPro" id="IPR005828">
    <property type="entry name" value="MFS_sugar_transport-like"/>
</dbReference>
<dbReference type="GO" id="GO:0016020">
    <property type="term" value="C:membrane"/>
    <property type="evidence" value="ECO:0007669"/>
    <property type="project" value="UniProtKB-SubCell"/>
</dbReference>
<name>A0A166SHP5_COLIC</name>
<keyword evidence="10" id="KW-0762">Sugar transport</keyword>
<keyword evidence="3 7" id="KW-0813">Transport</keyword>
<dbReference type="EMBL" id="LFIW01002435">
    <property type="protein sequence ID" value="KZL70750.1"/>
    <property type="molecule type" value="Genomic_DNA"/>
</dbReference>
<dbReference type="PANTHER" id="PTHR48022:SF3">
    <property type="entry name" value="HEXOSE TRANSPORTER PROTEIN (AFU_ORTHOLOGUE AFUA_8G04480)-RELATED"/>
    <property type="match status" value="1"/>
</dbReference>
<dbReference type="AlphaFoldDB" id="A0A166SHP5"/>
<gene>
    <name evidence="10" type="ORF">CI238_09412</name>
</gene>
<dbReference type="Gene3D" id="3.40.50.720">
    <property type="entry name" value="NAD(P)-binding Rossmann-like Domain"/>
    <property type="match status" value="1"/>
</dbReference>